<dbReference type="PANTHER" id="PTHR35617">
    <property type="entry name" value="PHAGE_INTEGRASE DOMAIN-CONTAINING PROTEIN"/>
    <property type="match status" value="1"/>
</dbReference>
<evidence type="ECO:0000313" key="3">
    <source>
        <dbReference type="Proteomes" id="UP001152320"/>
    </source>
</evidence>
<accession>A0A9Q1HGS7</accession>
<name>A0A9Q1HGS7_HOLLE</name>
<dbReference type="EMBL" id="JAIZAY010000001">
    <property type="protein sequence ID" value="KAJ8049332.1"/>
    <property type="molecule type" value="Genomic_DNA"/>
</dbReference>
<comment type="caution">
    <text evidence="2">The sequence shown here is derived from an EMBL/GenBank/DDBJ whole genome shotgun (WGS) entry which is preliminary data.</text>
</comment>
<dbReference type="InterPro" id="IPR011010">
    <property type="entry name" value="DNA_brk_join_enz"/>
</dbReference>
<dbReference type="GO" id="GO:0006310">
    <property type="term" value="P:DNA recombination"/>
    <property type="evidence" value="ECO:0007669"/>
    <property type="project" value="UniProtKB-KW"/>
</dbReference>
<evidence type="ECO:0008006" key="4">
    <source>
        <dbReference type="Google" id="ProtNLM"/>
    </source>
</evidence>
<keyword evidence="3" id="KW-1185">Reference proteome</keyword>
<keyword evidence="1" id="KW-0233">DNA recombination</keyword>
<dbReference type="PANTHER" id="PTHR35617:SF3">
    <property type="entry name" value="CORE-BINDING (CB) DOMAIN-CONTAINING PROTEIN"/>
    <property type="match status" value="1"/>
</dbReference>
<dbReference type="OrthoDB" id="10064229at2759"/>
<dbReference type="Gene3D" id="1.10.443.10">
    <property type="entry name" value="Intergrase catalytic core"/>
    <property type="match status" value="1"/>
</dbReference>
<dbReference type="SUPFAM" id="SSF56349">
    <property type="entry name" value="DNA breaking-rejoining enzymes"/>
    <property type="match status" value="1"/>
</dbReference>
<protein>
    <recommendedName>
        <fullName evidence="4">Tyr recombinase domain-containing protein</fullName>
    </recommendedName>
</protein>
<dbReference type="GO" id="GO:0003677">
    <property type="term" value="F:DNA binding"/>
    <property type="evidence" value="ECO:0007669"/>
    <property type="project" value="InterPro"/>
</dbReference>
<reference evidence="2" key="1">
    <citation type="submission" date="2021-10" db="EMBL/GenBank/DDBJ databases">
        <title>Tropical sea cucumber genome reveals ecological adaptation and Cuvierian tubules defense mechanism.</title>
        <authorList>
            <person name="Chen T."/>
        </authorList>
    </citation>
    <scope>NUCLEOTIDE SEQUENCE</scope>
    <source>
        <strain evidence="2">Nanhai2018</strain>
        <tissue evidence="2">Muscle</tissue>
    </source>
</reference>
<dbReference type="InterPro" id="IPR013762">
    <property type="entry name" value="Integrase-like_cat_sf"/>
</dbReference>
<proteinExistence type="predicted"/>
<dbReference type="AlphaFoldDB" id="A0A9Q1HGS7"/>
<organism evidence="2 3">
    <name type="scientific">Holothuria leucospilota</name>
    <name type="common">Black long sea cucumber</name>
    <name type="synonym">Mertensiothuria leucospilota</name>
    <dbReference type="NCBI Taxonomy" id="206669"/>
    <lineage>
        <taxon>Eukaryota</taxon>
        <taxon>Metazoa</taxon>
        <taxon>Echinodermata</taxon>
        <taxon>Eleutherozoa</taxon>
        <taxon>Echinozoa</taxon>
        <taxon>Holothuroidea</taxon>
        <taxon>Aspidochirotacea</taxon>
        <taxon>Aspidochirotida</taxon>
        <taxon>Holothuriidae</taxon>
        <taxon>Holothuria</taxon>
    </lineage>
</organism>
<evidence type="ECO:0000256" key="1">
    <source>
        <dbReference type="ARBA" id="ARBA00023172"/>
    </source>
</evidence>
<dbReference type="Proteomes" id="UP001152320">
    <property type="component" value="Chromosome 1"/>
</dbReference>
<evidence type="ECO:0000313" key="2">
    <source>
        <dbReference type="EMBL" id="KAJ8049332.1"/>
    </source>
</evidence>
<sequence>MLVALVSAKSLQTLQLLDLTSMHTEHRSVTFIISSHVKQSRPGRKPLKVVLSEYEPETSLCVHKTLLRYLDMTSTLRGQCTKLFVSFVKSQGPVSKDTLARWIKTVMAASGINVKKFSAHSTRAASTSASLVSKVPVNDIMRAAGWKSEKKNICSLLQQTDRKGQIHLCRRCFSLQG</sequence>
<dbReference type="GO" id="GO:0015074">
    <property type="term" value="P:DNA integration"/>
    <property type="evidence" value="ECO:0007669"/>
    <property type="project" value="InterPro"/>
</dbReference>
<gene>
    <name evidence="2" type="ORF">HOLleu_02032</name>
</gene>